<accession>A0A9D5D8H1</accession>
<evidence type="ECO:0000256" key="4">
    <source>
        <dbReference type="ARBA" id="ARBA00022490"/>
    </source>
</evidence>
<comment type="caution">
    <text evidence="11">The sequence shown here is derived from an EMBL/GenBank/DDBJ whole genome shotgun (WGS) entry which is preliminary data.</text>
</comment>
<keyword evidence="8" id="KW-0206">Cytoskeleton</keyword>
<gene>
    <name evidence="11" type="ORF">J5N97_005616</name>
</gene>
<feature type="repeat" description="PPR" evidence="9">
    <location>
        <begin position="505"/>
        <end position="539"/>
    </location>
</feature>
<dbReference type="AlphaFoldDB" id="A0A9D5D8H1"/>
<dbReference type="NCBIfam" id="TIGR00756">
    <property type="entry name" value="PPR"/>
    <property type="match status" value="10"/>
</dbReference>
<evidence type="ECO:0000256" key="1">
    <source>
        <dbReference type="ARBA" id="ARBA00004245"/>
    </source>
</evidence>
<feature type="coiled-coil region" evidence="10">
    <location>
        <begin position="754"/>
        <end position="781"/>
    </location>
</feature>
<reference evidence="11" key="2">
    <citation type="journal article" date="2022" name="Hortic Res">
        <title>The genome of Dioscorea zingiberensis sheds light on the biosynthesis, origin and evolution of the medicinally important diosgenin saponins.</title>
        <authorList>
            <person name="Li Y."/>
            <person name="Tan C."/>
            <person name="Li Z."/>
            <person name="Guo J."/>
            <person name="Li S."/>
            <person name="Chen X."/>
            <person name="Wang C."/>
            <person name="Dai X."/>
            <person name="Yang H."/>
            <person name="Song W."/>
            <person name="Hou L."/>
            <person name="Xu J."/>
            <person name="Tong Z."/>
            <person name="Xu A."/>
            <person name="Yuan X."/>
            <person name="Wang W."/>
            <person name="Yang Q."/>
            <person name="Chen L."/>
            <person name="Sun Z."/>
            <person name="Wang K."/>
            <person name="Pan B."/>
            <person name="Chen J."/>
            <person name="Bao Y."/>
            <person name="Liu F."/>
            <person name="Qi X."/>
            <person name="Gang D.R."/>
            <person name="Wen J."/>
            <person name="Li J."/>
        </authorList>
    </citation>
    <scope>NUCLEOTIDE SEQUENCE</scope>
    <source>
        <strain evidence="11">Dzin_1.0</strain>
    </source>
</reference>
<dbReference type="Pfam" id="PF13041">
    <property type="entry name" value="PPR_2"/>
    <property type="match status" value="3"/>
</dbReference>
<evidence type="ECO:0000256" key="3">
    <source>
        <dbReference type="ARBA" id="ARBA00008825"/>
    </source>
</evidence>
<feature type="repeat" description="PPR" evidence="9">
    <location>
        <begin position="225"/>
        <end position="259"/>
    </location>
</feature>
<evidence type="ECO:0000256" key="7">
    <source>
        <dbReference type="ARBA" id="ARBA00023054"/>
    </source>
</evidence>
<proteinExistence type="inferred from homology"/>
<comment type="similarity">
    <text evidence="3">Belongs to the MAP70 family.</text>
</comment>
<feature type="repeat" description="PPR" evidence="9">
    <location>
        <begin position="540"/>
        <end position="576"/>
    </location>
</feature>
<evidence type="ECO:0000256" key="9">
    <source>
        <dbReference type="PROSITE-ProRule" id="PRU00708"/>
    </source>
</evidence>
<evidence type="ECO:0000313" key="12">
    <source>
        <dbReference type="Proteomes" id="UP001085076"/>
    </source>
</evidence>
<dbReference type="FunFam" id="1.25.40.10:FF:000558">
    <property type="entry name" value="Pentatricopeptide repeat-containing protein At5g39710"/>
    <property type="match status" value="1"/>
</dbReference>
<evidence type="ECO:0000256" key="8">
    <source>
        <dbReference type="ARBA" id="ARBA00023212"/>
    </source>
</evidence>
<keyword evidence="7 10" id="KW-0175">Coiled coil</keyword>
<keyword evidence="4" id="KW-0963">Cytoplasm</keyword>
<evidence type="ECO:0000256" key="6">
    <source>
        <dbReference type="ARBA" id="ARBA00022737"/>
    </source>
</evidence>
<feature type="repeat" description="PPR" evidence="9">
    <location>
        <begin position="400"/>
        <end position="434"/>
    </location>
</feature>
<dbReference type="Gene3D" id="1.25.40.10">
    <property type="entry name" value="Tetratricopeptide repeat domain"/>
    <property type="match status" value="4"/>
</dbReference>
<dbReference type="PANTHER" id="PTHR47941">
    <property type="entry name" value="PENTATRICOPEPTIDE REPEAT-CONTAINING PROTEIN 3, MITOCHONDRIAL"/>
    <property type="match status" value="1"/>
</dbReference>
<reference evidence="11" key="1">
    <citation type="submission" date="2021-03" db="EMBL/GenBank/DDBJ databases">
        <authorList>
            <person name="Li Z."/>
            <person name="Yang C."/>
        </authorList>
    </citation>
    <scope>NUCLEOTIDE SEQUENCE</scope>
    <source>
        <strain evidence="11">Dzin_1.0</strain>
        <tissue evidence="11">Leaf</tissue>
    </source>
</reference>
<protein>
    <recommendedName>
        <fullName evidence="13">Pentatricopeptide repeat-containing protein</fullName>
    </recommendedName>
</protein>
<dbReference type="PROSITE" id="PS51375">
    <property type="entry name" value="PPR"/>
    <property type="match status" value="10"/>
</dbReference>
<comment type="subcellular location">
    <subcellularLocation>
        <location evidence="1">Cytoplasm</location>
        <location evidence="1">Cytoskeleton</location>
    </subcellularLocation>
</comment>
<dbReference type="OrthoDB" id="185373at2759"/>
<organism evidence="11 12">
    <name type="scientific">Dioscorea zingiberensis</name>
    <dbReference type="NCBI Taxonomy" id="325984"/>
    <lineage>
        <taxon>Eukaryota</taxon>
        <taxon>Viridiplantae</taxon>
        <taxon>Streptophyta</taxon>
        <taxon>Embryophyta</taxon>
        <taxon>Tracheophyta</taxon>
        <taxon>Spermatophyta</taxon>
        <taxon>Magnoliopsida</taxon>
        <taxon>Liliopsida</taxon>
        <taxon>Dioscoreales</taxon>
        <taxon>Dioscoreaceae</taxon>
        <taxon>Dioscorea</taxon>
    </lineage>
</organism>
<evidence type="ECO:0000256" key="5">
    <source>
        <dbReference type="ARBA" id="ARBA00022701"/>
    </source>
</evidence>
<evidence type="ECO:0000256" key="10">
    <source>
        <dbReference type="SAM" id="Coils"/>
    </source>
</evidence>
<name>A0A9D5D8H1_9LILI</name>
<feature type="repeat" description="PPR" evidence="9">
    <location>
        <begin position="435"/>
        <end position="469"/>
    </location>
</feature>
<dbReference type="GO" id="GO:0008017">
    <property type="term" value="F:microtubule binding"/>
    <property type="evidence" value="ECO:0007669"/>
    <property type="project" value="InterPro"/>
</dbReference>
<dbReference type="InterPro" id="IPR002885">
    <property type="entry name" value="PPR_rpt"/>
</dbReference>
<dbReference type="Pfam" id="PF07058">
    <property type="entry name" value="MAP70"/>
    <property type="match status" value="1"/>
</dbReference>
<evidence type="ECO:0000313" key="11">
    <source>
        <dbReference type="EMBL" id="KAJ0987260.1"/>
    </source>
</evidence>
<dbReference type="InterPro" id="IPR009768">
    <property type="entry name" value="MAP70"/>
</dbReference>
<dbReference type="InterPro" id="IPR011990">
    <property type="entry name" value="TPR-like_helical_dom_sf"/>
</dbReference>
<dbReference type="GO" id="GO:0005874">
    <property type="term" value="C:microtubule"/>
    <property type="evidence" value="ECO:0007669"/>
    <property type="project" value="UniProtKB-KW"/>
</dbReference>
<feature type="repeat" description="PPR" evidence="9">
    <location>
        <begin position="260"/>
        <end position="294"/>
    </location>
</feature>
<comment type="similarity">
    <text evidence="2">Belongs to the PPR family. P subfamily.</text>
</comment>
<feature type="repeat" description="PPR" evidence="9">
    <location>
        <begin position="295"/>
        <end position="329"/>
    </location>
</feature>
<dbReference type="EMBL" id="JAGGNH010000001">
    <property type="protein sequence ID" value="KAJ0987260.1"/>
    <property type="molecule type" value="Genomic_DNA"/>
</dbReference>
<feature type="repeat" description="PPR" evidence="9">
    <location>
        <begin position="470"/>
        <end position="504"/>
    </location>
</feature>
<dbReference type="Pfam" id="PF12854">
    <property type="entry name" value="PPR_1"/>
    <property type="match status" value="4"/>
</dbReference>
<dbReference type="Proteomes" id="UP001085076">
    <property type="component" value="Miscellaneous, Linkage group lg01"/>
</dbReference>
<keyword evidence="6" id="KW-0677">Repeat</keyword>
<keyword evidence="12" id="KW-1185">Reference proteome</keyword>
<evidence type="ECO:0000256" key="2">
    <source>
        <dbReference type="ARBA" id="ARBA00007626"/>
    </source>
</evidence>
<feature type="coiled-coil region" evidence="10">
    <location>
        <begin position="658"/>
        <end position="720"/>
    </location>
</feature>
<dbReference type="GO" id="GO:0007010">
    <property type="term" value="P:cytoskeleton organization"/>
    <property type="evidence" value="ECO:0007669"/>
    <property type="project" value="InterPro"/>
</dbReference>
<feature type="repeat" description="PPR" evidence="9">
    <location>
        <begin position="365"/>
        <end position="399"/>
    </location>
</feature>
<evidence type="ECO:0008006" key="13">
    <source>
        <dbReference type="Google" id="ProtNLM"/>
    </source>
</evidence>
<feature type="repeat" description="PPR" evidence="9">
    <location>
        <begin position="330"/>
        <end position="364"/>
    </location>
</feature>
<keyword evidence="5" id="KW-0493">Microtubule</keyword>
<sequence>MSSLTRKPPIPAITFTPKLPSTHAPWFSPPSPQEQADPIILTISEAITRSSQTPLEHSLKHLLPTLTASHFLSLLSSNPLSLPPPSLLSFFHFLLSRPLFRHTPLSFLSMADHLLSHRHASSDAIPLLRLLVSRSGRHSAPSLFSAALQVSPSPRSTLPSLLITSYADLGFVSDAIQCLRLTRKYQLPLPFQSASRLLDRLMASDSPSAAWAFYSEILGYGFPPKVCTFNILMHSFCKEGKIREAHLMFDEISKCGAKPTVVSFNTLINGYCKIGDLDVGFDLKSRMLEHGVAPDVFTYSVLIKGLCNVGRLDDANKLFDEMFERGLVPNSVTFTTLIDGYCRAGKVEVGMEVFDRMTRGGVRPDLITFNTLLNGLCKVGDLKKAKKVVEVMRRNGLKPDKVTYTTLIDGCCKEGDSEMAVEIKMKMMVEGIELDDVTFTALISGLSREGLAVDAERTLHEMVSAGIIPDEVTYTMVIDAFCKKGEVRSGFKLLKEMQSKGLRPGVVTYNVLMNGLCKLGQMRNANMLLNAMLNVGVIPDDVTYNILLEGHCKHGDVEDHEKLRGEKGMKFSDIVDSRNIWSLFLQPLALIMRRDCQMLYGHWQNCSVCAIVPADRERWLLSYKLLYYERCPSEVETNCAIVDKLSLWNGYSLLSGSLKDKDRELGEAQAEIKALKLSECAREKAVEELTEALAKAEEKLKLTESLLESKNLEIKRINDEKKASMAAQFAAEATLRRVHAAQKGDDMPPIEAILAPLEAELKLARQEIGNLQDDNRALDRLTKSKEAALLDAEWTVQIALAKASMVDDLQNKNQELIKQVEICQEENKILDKLHRQKVQEVEKLSQTV</sequence>